<dbReference type="SUPFAM" id="SSF56601">
    <property type="entry name" value="beta-lactamase/transpeptidase-like"/>
    <property type="match status" value="1"/>
</dbReference>
<comment type="caution">
    <text evidence="2">The sequence shown here is derived from an EMBL/GenBank/DDBJ whole genome shotgun (WGS) entry which is preliminary data.</text>
</comment>
<protein>
    <submittedName>
        <fullName evidence="2">CubicO group peptidase (Beta-lactamase class C family)</fullName>
    </submittedName>
</protein>
<proteinExistence type="predicted"/>
<dbReference type="InterPro" id="IPR012338">
    <property type="entry name" value="Beta-lactam/transpept-like"/>
</dbReference>
<reference evidence="2 3" key="1">
    <citation type="submission" date="2018-09" db="EMBL/GenBank/DDBJ databases">
        <title>Genomic Encyclopedia of Type Strains, Phase III (KMG-III): the genomes of soil and plant-associated and newly described type strains.</title>
        <authorList>
            <person name="Whitman W."/>
        </authorList>
    </citation>
    <scope>NUCLEOTIDE SEQUENCE [LARGE SCALE GENOMIC DNA]</scope>
    <source>
        <strain evidence="2 3">CECT 7938</strain>
    </source>
</reference>
<evidence type="ECO:0000313" key="3">
    <source>
        <dbReference type="Proteomes" id="UP000286246"/>
    </source>
</evidence>
<organism evidence="2 3">
    <name type="scientific">Sphingobacterium detergens</name>
    <dbReference type="NCBI Taxonomy" id="1145106"/>
    <lineage>
        <taxon>Bacteria</taxon>
        <taxon>Pseudomonadati</taxon>
        <taxon>Bacteroidota</taxon>
        <taxon>Sphingobacteriia</taxon>
        <taxon>Sphingobacteriales</taxon>
        <taxon>Sphingobacteriaceae</taxon>
        <taxon>Sphingobacterium</taxon>
    </lineage>
</organism>
<dbReference type="Proteomes" id="UP000286246">
    <property type="component" value="Unassembled WGS sequence"/>
</dbReference>
<dbReference type="Pfam" id="PF00144">
    <property type="entry name" value="Beta-lactamase"/>
    <property type="match status" value="1"/>
</dbReference>
<keyword evidence="3" id="KW-1185">Reference proteome</keyword>
<feature type="domain" description="Beta-lactamase-related" evidence="1">
    <location>
        <begin position="59"/>
        <end position="384"/>
    </location>
</feature>
<dbReference type="EMBL" id="RAPY01000008">
    <property type="protein sequence ID" value="RKE42487.1"/>
    <property type="molecule type" value="Genomic_DNA"/>
</dbReference>
<evidence type="ECO:0000313" key="2">
    <source>
        <dbReference type="EMBL" id="RKE42487.1"/>
    </source>
</evidence>
<dbReference type="AlphaFoldDB" id="A0A420ADD7"/>
<sequence length="410" mass="46461">MLLLNLFNVFKKNTLNSIKVSNQPDHFIPVHTMKKTIITFFHLALLLPVLLFGQETSEIDQRLQTIMQRYQAIGLSVVLVKNNQIYFHKNYGNKSIEDKTLLNDNDIFRIASISKSFTATSFMQLLKQGRCSLDDDFGDLIGFPIRNPNYPEEKITLRMILSHTSSINDQNGYFNLDVINPTKNPNWKSSYNNYTPGSQYQYCNLNFNMAGAVLEKLTQMRFDNYISKNILKPLHLYGGYCVDSLDHSRLVPLYSFDNNANIIEEPNAYAPRRDELAAYQLGYTTPVLSPTGGMKISTLDLAKYMLMHMNYGVASGKKIMDKKYAKIMQTAVNSDAGYGLAIMNENTVIPGVTLTGHTGSAYGLYSAMFFNPVKKYGFVVITNGCNIPDSENFNPLLKDCIRALYDTYIK</sequence>
<dbReference type="PANTHER" id="PTHR46825">
    <property type="entry name" value="D-ALANYL-D-ALANINE-CARBOXYPEPTIDASE/ENDOPEPTIDASE AMPH"/>
    <property type="match status" value="1"/>
</dbReference>
<evidence type="ECO:0000259" key="1">
    <source>
        <dbReference type="Pfam" id="PF00144"/>
    </source>
</evidence>
<accession>A0A420ADD7</accession>
<dbReference type="PANTHER" id="PTHR46825:SF9">
    <property type="entry name" value="BETA-LACTAMASE-RELATED DOMAIN-CONTAINING PROTEIN"/>
    <property type="match status" value="1"/>
</dbReference>
<dbReference type="Gene3D" id="3.40.710.10">
    <property type="entry name" value="DD-peptidase/beta-lactamase superfamily"/>
    <property type="match status" value="1"/>
</dbReference>
<dbReference type="InterPro" id="IPR001466">
    <property type="entry name" value="Beta-lactam-related"/>
</dbReference>
<gene>
    <name evidence="2" type="ORF">DFQ12_5397</name>
</gene>
<name>A0A420ADD7_SPHD1</name>
<dbReference type="InterPro" id="IPR050491">
    <property type="entry name" value="AmpC-like"/>
</dbReference>